<dbReference type="Proteomes" id="UP001608902">
    <property type="component" value="Unassembled WGS sequence"/>
</dbReference>
<dbReference type="SUPFAM" id="SSF82657">
    <property type="entry name" value="BolA-like"/>
    <property type="match status" value="1"/>
</dbReference>
<keyword evidence="5" id="KW-1185">Reference proteome</keyword>
<comment type="caution">
    <text evidence="4">The sequence shown here is derived from an EMBL/GenBank/DDBJ whole genome shotgun (WGS) entry which is preliminary data.</text>
</comment>
<dbReference type="InterPro" id="IPR036065">
    <property type="entry name" value="BolA-like_sf"/>
</dbReference>
<dbReference type="PANTHER" id="PTHR46229:SF2">
    <property type="entry name" value="BOLA-LIKE PROTEIN 1"/>
    <property type="match status" value="1"/>
</dbReference>
<proteinExistence type="inferred from homology"/>
<evidence type="ECO:0000313" key="4">
    <source>
        <dbReference type="EMBL" id="MFH4982072.1"/>
    </source>
</evidence>
<dbReference type="PIRSF" id="PIRSF003113">
    <property type="entry name" value="BolA"/>
    <property type="match status" value="1"/>
</dbReference>
<dbReference type="PANTHER" id="PTHR46229">
    <property type="entry name" value="BOLA TRANSCRIPTION REGULATOR"/>
    <property type="match status" value="1"/>
</dbReference>
<feature type="region of interest" description="Disordered" evidence="3">
    <location>
        <begin position="89"/>
        <end position="112"/>
    </location>
</feature>
<dbReference type="EMBL" id="JBGFUD010008440">
    <property type="protein sequence ID" value="MFH4982072.1"/>
    <property type="molecule type" value="Genomic_DNA"/>
</dbReference>
<evidence type="ECO:0000256" key="2">
    <source>
        <dbReference type="RuleBase" id="RU003860"/>
    </source>
</evidence>
<name>A0ABD6EZH3_9BILA</name>
<gene>
    <name evidence="4" type="ORF">AB6A40_008781</name>
</gene>
<evidence type="ECO:0000256" key="1">
    <source>
        <dbReference type="ARBA" id="ARBA00005578"/>
    </source>
</evidence>
<dbReference type="InterPro" id="IPR050961">
    <property type="entry name" value="BolA/IbaG_stress_morph_reg"/>
</dbReference>
<evidence type="ECO:0000256" key="3">
    <source>
        <dbReference type="SAM" id="MobiDB-lite"/>
    </source>
</evidence>
<evidence type="ECO:0000313" key="5">
    <source>
        <dbReference type="Proteomes" id="UP001608902"/>
    </source>
</evidence>
<dbReference type="Gene3D" id="3.30.300.90">
    <property type="entry name" value="BolA-like"/>
    <property type="match status" value="1"/>
</dbReference>
<dbReference type="Pfam" id="PF01722">
    <property type="entry name" value="BolA"/>
    <property type="match status" value="1"/>
</dbReference>
<dbReference type="AlphaFoldDB" id="A0ABD6EZH3"/>
<protein>
    <recommendedName>
        <fullName evidence="6">BolA-like protein 1</fullName>
    </recommendedName>
</protein>
<reference evidence="4 5" key="1">
    <citation type="submission" date="2024-08" db="EMBL/GenBank/DDBJ databases">
        <title>Gnathostoma spinigerum genome.</title>
        <authorList>
            <person name="Gonzalez-Bertolin B."/>
            <person name="Monzon S."/>
            <person name="Zaballos A."/>
            <person name="Jimenez P."/>
            <person name="Dekumyoy P."/>
            <person name="Varona S."/>
            <person name="Cuesta I."/>
            <person name="Sumanam S."/>
            <person name="Adisakwattana P."/>
            <person name="Gasser R.B."/>
            <person name="Hernandez-Gonzalez A."/>
            <person name="Young N.D."/>
            <person name="Perteguer M.J."/>
        </authorList>
    </citation>
    <scope>NUCLEOTIDE SEQUENCE [LARGE SCALE GENOMIC DNA]</scope>
    <source>
        <strain evidence="4">AL3</strain>
        <tissue evidence="4">Liver</tissue>
    </source>
</reference>
<dbReference type="InterPro" id="IPR002634">
    <property type="entry name" value="BolA"/>
</dbReference>
<sequence length="112" mass="12137">MMTSKVANASGSLQSIITKKLTERLEPSFLDVVCESNLHNVPPGTEKHFFVRIVSKAFEGLRTIQMHRMVNECLADELAGPLHALRIDAKPPSKFTEGPSPPPPACRGGGSL</sequence>
<evidence type="ECO:0008006" key="6">
    <source>
        <dbReference type="Google" id="ProtNLM"/>
    </source>
</evidence>
<comment type="similarity">
    <text evidence="1 2">Belongs to the BolA/IbaG family.</text>
</comment>
<accession>A0ABD6EZH3</accession>
<organism evidence="4 5">
    <name type="scientific">Gnathostoma spinigerum</name>
    <dbReference type="NCBI Taxonomy" id="75299"/>
    <lineage>
        <taxon>Eukaryota</taxon>
        <taxon>Metazoa</taxon>
        <taxon>Ecdysozoa</taxon>
        <taxon>Nematoda</taxon>
        <taxon>Chromadorea</taxon>
        <taxon>Rhabditida</taxon>
        <taxon>Spirurina</taxon>
        <taxon>Gnathostomatomorpha</taxon>
        <taxon>Gnathostomatoidea</taxon>
        <taxon>Gnathostomatidae</taxon>
        <taxon>Gnathostoma</taxon>
    </lineage>
</organism>